<dbReference type="AlphaFoldDB" id="A0A5S9F4M4"/>
<evidence type="ECO:0000256" key="3">
    <source>
        <dbReference type="ARBA" id="ARBA00022833"/>
    </source>
</evidence>
<comment type="similarity">
    <text evidence="1">Belongs to the Gfa family.</text>
</comment>
<evidence type="ECO:0000256" key="4">
    <source>
        <dbReference type="ARBA" id="ARBA00023239"/>
    </source>
</evidence>
<protein>
    <submittedName>
        <fullName evidence="6">Aldehyde-activating protein</fullName>
    </submittedName>
</protein>
<evidence type="ECO:0000259" key="5">
    <source>
        <dbReference type="PROSITE" id="PS51891"/>
    </source>
</evidence>
<dbReference type="Gene3D" id="3.90.1590.10">
    <property type="entry name" value="glutathione-dependent formaldehyde- activating enzyme (gfa)"/>
    <property type="match status" value="1"/>
</dbReference>
<dbReference type="PROSITE" id="PS51891">
    <property type="entry name" value="CENP_V_GFA"/>
    <property type="match status" value="1"/>
</dbReference>
<dbReference type="GO" id="GO:0016846">
    <property type="term" value="F:carbon-sulfur lyase activity"/>
    <property type="evidence" value="ECO:0007669"/>
    <property type="project" value="InterPro"/>
</dbReference>
<evidence type="ECO:0000313" key="7">
    <source>
        <dbReference type="Proteomes" id="UP000326354"/>
    </source>
</evidence>
<dbReference type="PANTHER" id="PTHR33337:SF40">
    <property type="entry name" value="CENP-V_GFA DOMAIN-CONTAINING PROTEIN-RELATED"/>
    <property type="match status" value="1"/>
</dbReference>
<sequence length="145" mass="16532">MEKITGSCLCGGVVFEVQKITGPFELCHCNRCRKATGSAYAAMVSVHSKNIHLTCGKEFIGVYDTPIREKPPAYRSIFCRNCGSPLPDFFTQQTIIEIPAGLLDKNFHVKPDKHIYVEYKPTWSEIHDALPQFTKKQIKKWRENL</sequence>
<keyword evidence="3" id="KW-0862">Zinc</keyword>
<keyword evidence="2" id="KW-0479">Metal-binding</keyword>
<accession>A0A5S9F4M4</accession>
<organism evidence="6 7">
    <name type="scientific">Uabimicrobium amorphum</name>
    <dbReference type="NCBI Taxonomy" id="2596890"/>
    <lineage>
        <taxon>Bacteria</taxon>
        <taxon>Pseudomonadati</taxon>
        <taxon>Planctomycetota</taxon>
        <taxon>Candidatus Uabimicrobiia</taxon>
        <taxon>Candidatus Uabimicrobiales</taxon>
        <taxon>Candidatus Uabimicrobiaceae</taxon>
        <taxon>Candidatus Uabimicrobium</taxon>
    </lineage>
</organism>
<evidence type="ECO:0000256" key="2">
    <source>
        <dbReference type="ARBA" id="ARBA00022723"/>
    </source>
</evidence>
<evidence type="ECO:0000313" key="6">
    <source>
        <dbReference type="EMBL" id="BBM84634.1"/>
    </source>
</evidence>
<reference evidence="6 7" key="1">
    <citation type="submission" date="2019-08" db="EMBL/GenBank/DDBJ databases">
        <title>Complete genome sequence of Candidatus Uab amorphum.</title>
        <authorList>
            <person name="Shiratori T."/>
            <person name="Suzuki S."/>
            <person name="Kakizawa Y."/>
            <person name="Ishida K."/>
        </authorList>
    </citation>
    <scope>NUCLEOTIDE SEQUENCE [LARGE SCALE GENOMIC DNA]</scope>
    <source>
        <strain evidence="6 7">SRT547</strain>
    </source>
</reference>
<dbReference type="GO" id="GO:0046872">
    <property type="term" value="F:metal ion binding"/>
    <property type="evidence" value="ECO:0007669"/>
    <property type="project" value="UniProtKB-KW"/>
</dbReference>
<proteinExistence type="inferred from homology"/>
<keyword evidence="7" id="KW-1185">Reference proteome</keyword>
<gene>
    <name evidence="6" type="ORF">UABAM_02995</name>
</gene>
<name>A0A5S9F4M4_UABAM</name>
<dbReference type="PANTHER" id="PTHR33337">
    <property type="entry name" value="GFA DOMAIN-CONTAINING PROTEIN"/>
    <property type="match status" value="1"/>
</dbReference>
<dbReference type="KEGG" id="uam:UABAM_02995"/>
<dbReference type="InterPro" id="IPR011057">
    <property type="entry name" value="Mss4-like_sf"/>
</dbReference>
<feature type="domain" description="CENP-V/GFA" evidence="5">
    <location>
        <begin position="4"/>
        <end position="128"/>
    </location>
</feature>
<dbReference type="SUPFAM" id="SSF51316">
    <property type="entry name" value="Mss4-like"/>
    <property type="match status" value="1"/>
</dbReference>
<keyword evidence="4" id="KW-0456">Lyase</keyword>
<dbReference type="InterPro" id="IPR006913">
    <property type="entry name" value="CENP-V/GFA"/>
</dbReference>
<dbReference type="Pfam" id="PF04828">
    <property type="entry name" value="GFA"/>
    <property type="match status" value="1"/>
</dbReference>
<evidence type="ECO:0000256" key="1">
    <source>
        <dbReference type="ARBA" id="ARBA00005495"/>
    </source>
</evidence>
<dbReference type="EMBL" id="AP019860">
    <property type="protein sequence ID" value="BBM84634.1"/>
    <property type="molecule type" value="Genomic_DNA"/>
</dbReference>
<dbReference type="Proteomes" id="UP000326354">
    <property type="component" value="Chromosome"/>
</dbReference>
<dbReference type="OrthoDB" id="4188830at2"/>
<dbReference type="RefSeq" id="WP_151968777.1">
    <property type="nucleotide sequence ID" value="NZ_AP019860.1"/>
</dbReference>